<dbReference type="EMBL" id="GG745376">
    <property type="protein sequence ID" value="KNE72078.1"/>
    <property type="molecule type" value="Genomic_DNA"/>
</dbReference>
<dbReference type="InterPro" id="IPR050577">
    <property type="entry name" value="MAPR/NEUFC/NENF-like"/>
</dbReference>
<organism evidence="3 4">
    <name type="scientific">Allomyces macrogynus (strain ATCC 38327)</name>
    <name type="common">Allomyces javanicus var. macrogynus</name>
    <dbReference type="NCBI Taxonomy" id="578462"/>
    <lineage>
        <taxon>Eukaryota</taxon>
        <taxon>Fungi</taxon>
        <taxon>Fungi incertae sedis</taxon>
        <taxon>Blastocladiomycota</taxon>
        <taxon>Blastocladiomycetes</taxon>
        <taxon>Blastocladiales</taxon>
        <taxon>Blastocladiaceae</taxon>
        <taxon>Allomyces</taxon>
    </lineage>
</organism>
<dbReference type="Proteomes" id="UP000054350">
    <property type="component" value="Unassembled WGS sequence"/>
</dbReference>
<dbReference type="GO" id="GO:0016020">
    <property type="term" value="C:membrane"/>
    <property type="evidence" value="ECO:0007669"/>
    <property type="project" value="TreeGrafter"/>
</dbReference>
<reference evidence="3 4" key="1">
    <citation type="submission" date="2009-11" db="EMBL/GenBank/DDBJ databases">
        <title>Annotation of Allomyces macrogynus ATCC 38327.</title>
        <authorList>
            <consortium name="The Broad Institute Genome Sequencing Platform"/>
            <person name="Russ C."/>
            <person name="Cuomo C."/>
            <person name="Burger G."/>
            <person name="Gray M.W."/>
            <person name="Holland P.W.H."/>
            <person name="King N."/>
            <person name="Lang F.B.F."/>
            <person name="Roger A.J."/>
            <person name="Ruiz-Trillo I."/>
            <person name="Young S.K."/>
            <person name="Zeng Q."/>
            <person name="Gargeya S."/>
            <person name="Fitzgerald M."/>
            <person name="Haas B."/>
            <person name="Abouelleil A."/>
            <person name="Alvarado L."/>
            <person name="Arachchi H.M."/>
            <person name="Berlin A."/>
            <person name="Chapman S.B."/>
            <person name="Gearin G."/>
            <person name="Goldberg J."/>
            <person name="Griggs A."/>
            <person name="Gujja S."/>
            <person name="Hansen M."/>
            <person name="Heiman D."/>
            <person name="Howarth C."/>
            <person name="Larimer J."/>
            <person name="Lui A."/>
            <person name="MacDonald P.J.P."/>
            <person name="McCowen C."/>
            <person name="Montmayeur A."/>
            <person name="Murphy C."/>
            <person name="Neiman D."/>
            <person name="Pearson M."/>
            <person name="Priest M."/>
            <person name="Roberts A."/>
            <person name="Saif S."/>
            <person name="Shea T."/>
            <person name="Sisk P."/>
            <person name="Stolte C."/>
            <person name="Sykes S."/>
            <person name="Wortman J."/>
            <person name="Nusbaum C."/>
            <person name="Birren B."/>
        </authorList>
    </citation>
    <scope>NUCLEOTIDE SEQUENCE [LARGE SCALE GENOMIC DNA]</scope>
    <source>
        <strain evidence="3 4">ATCC 38327</strain>
    </source>
</reference>
<gene>
    <name evidence="3" type="ORF">AMAG_16015</name>
</gene>
<sequence>MSTSKPTAGAAQRTFTKAELAQFDNSDESKPVYLAIKGIVFDVSSNRSMYPHGSGYGVFAGKDASRALAKSSLDKEHCVPQWKDLPADELKVLNDWFAFYEKKYPIVGRVADGSSELAE</sequence>
<dbReference type="PANTHER" id="PTHR10281:SF76">
    <property type="entry name" value="CALCUTTA CUP-RELATED"/>
    <property type="match status" value="1"/>
</dbReference>
<evidence type="ECO:0000313" key="3">
    <source>
        <dbReference type="EMBL" id="KNE72078.1"/>
    </source>
</evidence>
<reference evidence="4" key="2">
    <citation type="submission" date="2009-11" db="EMBL/GenBank/DDBJ databases">
        <title>The Genome Sequence of Allomyces macrogynus strain ATCC 38327.</title>
        <authorList>
            <consortium name="The Broad Institute Genome Sequencing Platform"/>
            <person name="Russ C."/>
            <person name="Cuomo C."/>
            <person name="Shea T."/>
            <person name="Young S.K."/>
            <person name="Zeng Q."/>
            <person name="Koehrsen M."/>
            <person name="Haas B."/>
            <person name="Borodovsky M."/>
            <person name="Guigo R."/>
            <person name="Alvarado L."/>
            <person name="Berlin A."/>
            <person name="Borenstein D."/>
            <person name="Chen Z."/>
            <person name="Engels R."/>
            <person name="Freedman E."/>
            <person name="Gellesch M."/>
            <person name="Goldberg J."/>
            <person name="Griggs A."/>
            <person name="Gujja S."/>
            <person name="Heiman D."/>
            <person name="Hepburn T."/>
            <person name="Howarth C."/>
            <person name="Jen D."/>
            <person name="Larson L."/>
            <person name="Lewis B."/>
            <person name="Mehta T."/>
            <person name="Park D."/>
            <person name="Pearson M."/>
            <person name="Roberts A."/>
            <person name="Saif S."/>
            <person name="Shenoy N."/>
            <person name="Sisk P."/>
            <person name="Stolte C."/>
            <person name="Sykes S."/>
            <person name="Walk T."/>
            <person name="White J."/>
            <person name="Yandava C."/>
            <person name="Burger G."/>
            <person name="Gray M.W."/>
            <person name="Holland P.W.H."/>
            <person name="King N."/>
            <person name="Lang F.B.F."/>
            <person name="Roger A.J."/>
            <person name="Ruiz-Trillo I."/>
            <person name="Lander E."/>
            <person name="Nusbaum C."/>
        </authorList>
    </citation>
    <scope>NUCLEOTIDE SEQUENCE [LARGE SCALE GENOMIC DNA]</scope>
    <source>
        <strain evidence="4">ATCC 38327</strain>
    </source>
</reference>
<dbReference type="SMART" id="SM01117">
    <property type="entry name" value="Cyt-b5"/>
    <property type="match status" value="1"/>
</dbReference>
<dbReference type="InterPro" id="IPR001199">
    <property type="entry name" value="Cyt_B5-like_heme/steroid-bd"/>
</dbReference>
<keyword evidence="4" id="KW-1185">Reference proteome</keyword>
<dbReference type="STRING" id="578462.A0A0L0TBA7"/>
<dbReference type="Gene3D" id="3.10.120.10">
    <property type="entry name" value="Cytochrome b5-like heme/steroid binding domain"/>
    <property type="match status" value="1"/>
</dbReference>
<dbReference type="FunFam" id="3.10.120.10:FF:000003">
    <property type="entry name" value="membrane-associated progesterone receptor component 1"/>
    <property type="match status" value="1"/>
</dbReference>
<comment type="similarity">
    <text evidence="1">Belongs to the cytochrome b5 family. MAPR subfamily.</text>
</comment>
<dbReference type="OMA" id="DQWHAFF"/>
<evidence type="ECO:0000313" key="4">
    <source>
        <dbReference type="Proteomes" id="UP000054350"/>
    </source>
</evidence>
<proteinExistence type="inferred from homology"/>
<dbReference type="GO" id="GO:0020037">
    <property type="term" value="F:heme binding"/>
    <property type="evidence" value="ECO:0007669"/>
    <property type="project" value="UniProtKB-ARBA"/>
</dbReference>
<dbReference type="PANTHER" id="PTHR10281">
    <property type="entry name" value="MEMBRANE-ASSOCIATED PROGESTERONE RECEPTOR COMPONENT-RELATED"/>
    <property type="match status" value="1"/>
</dbReference>
<dbReference type="Pfam" id="PF00173">
    <property type="entry name" value="Cyt-b5"/>
    <property type="match status" value="1"/>
</dbReference>
<protein>
    <recommendedName>
        <fullName evidence="2">Cytochrome b5 heme-binding domain-containing protein</fullName>
    </recommendedName>
</protein>
<evidence type="ECO:0000259" key="2">
    <source>
        <dbReference type="SMART" id="SM01117"/>
    </source>
</evidence>
<dbReference type="eggNOG" id="KOG1110">
    <property type="taxonomic scope" value="Eukaryota"/>
</dbReference>
<dbReference type="SUPFAM" id="SSF55856">
    <property type="entry name" value="Cytochrome b5-like heme/steroid binding domain"/>
    <property type="match status" value="1"/>
</dbReference>
<dbReference type="GO" id="GO:0012505">
    <property type="term" value="C:endomembrane system"/>
    <property type="evidence" value="ECO:0007669"/>
    <property type="project" value="TreeGrafter"/>
</dbReference>
<dbReference type="OrthoDB" id="899at2759"/>
<feature type="domain" description="Cytochrome b5 heme-binding" evidence="2">
    <location>
        <begin position="15"/>
        <end position="111"/>
    </location>
</feature>
<name>A0A0L0TBA7_ALLM3</name>
<dbReference type="VEuPathDB" id="FungiDB:AMAG_16015"/>
<dbReference type="InterPro" id="IPR036400">
    <property type="entry name" value="Cyt_B5-like_heme/steroid_sf"/>
</dbReference>
<evidence type="ECO:0000256" key="1">
    <source>
        <dbReference type="ARBA" id="ARBA00038357"/>
    </source>
</evidence>
<dbReference type="AlphaFoldDB" id="A0A0L0TBA7"/>
<accession>A0A0L0TBA7</accession>